<dbReference type="Proteomes" id="UP001519310">
    <property type="component" value="Unassembled WGS sequence"/>
</dbReference>
<proteinExistence type="predicted"/>
<sequence>MDPFDSHQEPWYGAHTAAAHGQVWATAVMKAAAVCPDGNGELSGRSSTSWWGIHS</sequence>
<evidence type="ECO:0000313" key="2">
    <source>
        <dbReference type="Proteomes" id="UP001519310"/>
    </source>
</evidence>
<evidence type="ECO:0000313" key="1">
    <source>
        <dbReference type="EMBL" id="MBP2034917.1"/>
    </source>
</evidence>
<dbReference type="RefSeq" id="WP_189965654.1">
    <property type="nucleotide sequence ID" value="NZ_BMVL01000002.1"/>
</dbReference>
<protein>
    <submittedName>
        <fullName evidence="1">Uncharacterized protein</fullName>
    </submittedName>
</protein>
<name>A0ABS4KY18_STRAV</name>
<organism evidence="1 2">
    <name type="scientific">Streptomyces avidinii</name>
    <dbReference type="NCBI Taxonomy" id="1895"/>
    <lineage>
        <taxon>Bacteria</taxon>
        <taxon>Bacillati</taxon>
        <taxon>Actinomycetota</taxon>
        <taxon>Actinomycetes</taxon>
        <taxon>Kitasatosporales</taxon>
        <taxon>Streptomycetaceae</taxon>
        <taxon>Streptomyces</taxon>
    </lineage>
</organism>
<accession>A0ABS4KY18</accession>
<comment type="caution">
    <text evidence="1">The sequence shown here is derived from an EMBL/GenBank/DDBJ whole genome shotgun (WGS) entry which is preliminary data.</text>
</comment>
<keyword evidence="2" id="KW-1185">Reference proteome</keyword>
<gene>
    <name evidence="1" type="ORF">J2Z77_000701</name>
</gene>
<reference evidence="1 2" key="1">
    <citation type="submission" date="2021-03" db="EMBL/GenBank/DDBJ databases">
        <title>Genomic Encyclopedia of Type Strains, Phase IV (KMG-IV): sequencing the most valuable type-strain genomes for metagenomic binning, comparative biology and taxonomic classification.</title>
        <authorList>
            <person name="Goeker M."/>
        </authorList>
    </citation>
    <scope>NUCLEOTIDE SEQUENCE [LARGE SCALE GENOMIC DNA]</scope>
    <source>
        <strain evidence="1 2">DSM 40526</strain>
    </source>
</reference>
<dbReference type="EMBL" id="JAGGLQ010000001">
    <property type="protein sequence ID" value="MBP2034917.1"/>
    <property type="molecule type" value="Genomic_DNA"/>
</dbReference>